<evidence type="ECO:0000313" key="2">
    <source>
        <dbReference type="Proteomes" id="UP000183371"/>
    </source>
</evidence>
<dbReference type="InterPro" id="IPR012349">
    <property type="entry name" value="Split_barrel_FMN-bd"/>
</dbReference>
<reference evidence="2" key="1">
    <citation type="submission" date="2016-10" db="EMBL/GenBank/DDBJ databases">
        <authorList>
            <person name="Varghese N."/>
            <person name="Submissions S."/>
        </authorList>
    </citation>
    <scope>NUCLEOTIDE SEQUENCE [LARGE SCALE GENOMIC DNA]</scope>
    <source>
        <strain evidence="2">DSM 17465</strain>
    </source>
</reference>
<proteinExistence type="predicted"/>
<accession>A0A1I7DYW8</accession>
<dbReference type="RefSeq" id="WP_054785375.1">
    <property type="nucleotide sequence ID" value="NZ_FPBD01000013.1"/>
</dbReference>
<name>A0A1I7DYW8_9HYPH</name>
<organism evidence="1 2">
    <name type="scientific">Pseudovibrio denitrificans</name>
    <dbReference type="NCBI Taxonomy" id="258256"/>
    <lineage>
        <taxon>Bacteria</taxon>
        <taxon>Pseudomonadati</taxon>
        <taxon>Pseudomonadota</taxon>
        <taxon>Alphaproteobacteria</taxon>
        <taxon>Hyphomicrobiales</taxon>
        <taxon>Stappiaceae</taxon>
        <taxon>Pseudovibrio</taxon>
    </lineage>
</organism>
<evidence type="ECO:0000313" key="1">
    <source>
        <dbReference type="EMBL" id="SFU16861.1"/>
    </source>
</evidence>
<dbReference type="EMBL" id="FPBD01000013">
    <property type="protein sequence ID" value="SFU16861.1"/>
    <property type="molecule type" value="Genomic_DNA"/>
</dbReference>
<protein>
    <submittedName>
        <fullName evidence="1">Uncharacterized protein</fullName>
    </submittedName>
</protein>
<dbReference type="Gene3D" id="2.30.110.10">
    <property type="entry name" value="Electron Transport, Fmn-binding Protein, Chain A"/>
    <property type="match status" value="1"/>
</dbReference>
<sequence>MYNLNQEQSSVVEKIRPNDADFIVNSSGFYQATINSDNRPCIHFRNGPKGFLQVLGERKIAFADYHDLNHQGFDSKDRSSDQISLILMDYAQRRQLKIKGQFSHWSVNQQDLSLFKLTAPRTGKRLRGIIVINVDKLEWRACLDIPVRLSLEELDPQIYKIREELVRLRVENAKLRALS</sequence>
<dbReference type="AlphaFoldDB" id="A0A1I7DYW8"/>
<dbReference type="Proteomes" id="UP000183371">
    <property type="component" value="Unassembled WGS sequence"/>
</dbReference>
<gene>
    <name evidence="1" type="ORF">SAMN05444141_11349</name>
</gene>
<keyword evidence="2" id="KW-1185">Reference proteome</keyword>